<gene>
    <name evidence="3" type="ORF">EKI59_06815</name>
</gene>
<dbReference type="InterPro" id="IPR050659">
    <property type="entry name" value="Peptidase_M24B"/>
</dbReference>
<proteinExistence type="predicted"/>
<accession>A0A6C1U0L8</accession>
<name>A0A6C1U0L8_9CORY</name>
<feature type="domain" description="Creatinase N-terminal" evidence="2">
    <location>
        <begin position="5"/>
        <end position="117"/>
    </location>
</feature>
<evidence type="ECO:0000313" key="4">
    <source>
        <dbReference type="Proteomes" id="UP000336646"/>
    </source>
</evidence>
<dbReference type="Gene3D" id="3.40.350.10">
    <property type="entry name" value="Creatinase/prolidase N-terminal domain"/>
    <property type="match status" value="1"/>
</dbReference>
<dbReference type="Gene3D" id="3.90.230.10">
    <property type="entry name" value="Creatinase/methionine aminopeptidase superfamily"/>
    <property type="match status" value="1"/>
</dbReference>
<comment type="caution">
    <text evidence="3">The sequence shown here is derived from an EMBL/GenBank/DDBJ whole genome shotgun (WGS) entry which is preliminary data.</text>
</comment>
<dbReference type="EMBL" id="RXIR01000012">
    <property type="protein sequence ID" value="TVS28511.1"/>
    <property type="molecule type" value="Genomic_DNA"/>
</dbReference>
<dbReference type="GO" id="GO:0004177">
    <property type="term" value="F:aminopeptidase activity"/>
    <property type="evidence" value="ECO:0007669"/>
    <property type="project" value="UniProtKB-KW"/>
</dbReference>
<dbReference type="SUPFAM" id="SSF53092">
    <property type="entry name" value="Creatinase/prolidase N-terminal domain"/>
    <property type="match status" value="1"/>
</dbReference>
<keyword evidence="3" id="KW-0378">Hydrolase</keyword>
<dbReference type="Proteomes" id="UP000336646">
    <property type="component" value="Unassembled WGS sequence"/>
</dbReference>
<evidence type="ECO:0000259" key="1">
    <source>
        <dbReference type="Pfam" id="PF00557"/>
    </source>
</evidence>
<organism evidence="3 4">
    <name type="scientific">Corynebacterium sanguinis</name>
    <dbReference type="NCBI Taxonomy" id="2594913"/>
    <lineage>
        <taxon>Bacteria</taxon>
        <taxon>Bacillati</taxon>
        <taxon>Actinomycetota</taxon>
        <taxon>Actinomycetes</taxon>
        <taxon>Mycobacteriales</taxon>
        <taxon>Corynebacteriaceae</taxon>
        <taxon>Corynebacterium</taxon>
    </lineage>
</organism>
<dbReference type="Pfam" id="PF01321">
    <property type="entry name" value="Creatinase_N"/>
    <property type="match status" value="1"/>
</dbReference>
<dbReference type="RefSeq" id="WP_144773215.1">
    <property type="nucleotide sequence ID" value="NZ_JALXLQ010000010.1"/>
</dbReference>
<keyword evidence="3" id="KW-0645">Protease</keyword>
<evidence type="ECO:0000259" key="2">
    <source>
        <dbReference type="Pfam" id="PF01321"/>
    </source>
</evidence>
<dbReference type="PANTHER" id="PTHR46112:SF3">
    <property type="entry name" value="AMINOPEPTIDASE YPDF"/>
    <property type="match status" value="1"/>
</dbReference>
<protein>
    <submittedName>
        <fullName evidence="3">Aminopeptidase P family protein</fullName>
    </submittedName>
</protein>
<dbReference type="InterPro" id="IPR036005">
    <property type="entry name" value="Creatinase/aminopeptidase-like"/>
</dbReference>
<dbReference type="Pfam" id="PF00557">
    <property type="entry name" value="Peptidase_M24"/>
    <property type="match status" value="1"/>
</dbReference>
<evidence type="ECO:0000313" key="3">
    <source>
        <dbReference type="EMBL" id="TVS28511.1"/>
    </source>
</evidence>
<reference evidence="3 4" key="1">
    <citation type="submission" date="2018-12" db="EMBL/GenBank/DDBJ databases">
        <title>Corynebacterium sanguinis sp. nov., a clinically-associated and environmental corynebacterium.</title>
        <authorList>
            <person name="Gonzales-Siles L."/>
            <person name="Jaen-Luchoro D."/>
            <person name="Cardew S."/>
            <person name="Inganas E."/>
            <person name="Ohlen M."/>
            <person name="Jensie-Markopolous S."/>
            <person name="Pinyeiro-Iglesias B."/>
            <person name="Molin K."/>
            <person name="Skovbjerg S."/>
            <person name="Svensson-Stadler L."/>
            <person name="Funke G."/>
            <person name="Moore E.R.B."/>
        </authorList>
    </citation>
    <scope>NUCLEOTIDE SEQUENCE [LARGE SCALE GENOMIC DNA]</scope>
    <source>
        <strain evidence="3 4">58734</strain>
    </source>
</reference>
<dbReference type="PANTHER" id="PTHR46112">
    <property type="entry name" value="AMINOPEPTIDASE"/>
    <property type="match status" value="1"/>
</dbReference>
<dbReference type="SUPFAM" id="SSF55920">
    <property type="entry name" value="Creatinase/aminopeptidase"/>
    <property type="match status" value="1"/>
</dbReference>
<sequence>MNDFRLQKAQRLVAEAGLAGLIVGPGTELFYLTGLHIDSHERLSALVVPATGEARLVVPATDAASVFTALPIVSWRDGEDPYELCAQITGEGVIGLGTALTADHVLKLQALAPRTVLAQDVLAELFMVKEPGEVAQLRAAAEAIDRVHARVPELLAPGRTEQEVAAELERLIAAEHASVDFVIVGSGLNGANPHHDFSSRVLEPGDPVVVDIGGAFASGYRSDCTRTYQVPGERDDAFDAAYAVLQEAFDAAIAAVRPGVAAHEIDAAARRVITDAGYGEHFFHRTGHGIGLDTHEPPYIVGGNDQVIRENMAFSVEPGIYVAGQWGMRIEDIVVVTADGCEQLNRQPRTLG</sequence>
<dbReference type="InterPro" id="IPR029149">
    <property type="entry name" value="Creatin/AminoP/Spt16_N"/>
</dbReference>
<dbReference type="InterPro" id="IPR000587">
    <property type="entry name" value="Creatinase_N"/>
</dbReference>
<dbReference type="AlphaFoldDB" id="A0A6C1U0L8"/>
<dbReference type="InterPro" id="IPR000994">
    <property type="entry name" value="Pept_M24"/>
</dbReference>
<keyword evidence="3" id="KW-0031">Aminopeptidase</keyword>
<dbReference type="OrthoDB" id="9806388at2"/>
<feature type="domain" description="Peptidase M24" evidence="1">
    <location>
        <begin position="136"/>
        <end position="338"/>
    </location>
</feature>